<keyword evidence="2" id="KW-1185">Reference proteome</keyword>
<dbReference type="Proteomes" id="UP001054821">
    <property type="component" value="Chromosome 6"/>
</dbReference>
<proteinExistence type="predicted"/>
<protein>
    <submittedName>
        <fullName evidence="1">Uncharacterized protein</fullName>
    </submittedName>
</protein>
<dbReference type="AlphaFoldDB" id="A0AAD4YVQ2"/>
<name>A0AAD4YVQ2_PRUDU</name>
<accession>A0AAD4YVQ2</accession>
<gene>
    <name evidence="1" type="ORF">L3X38_032223</name>
</gene>
<evidence type="ECO:0000313" key="1">
    <source>
        <dbReference type="EMBL" id="KAI5323151.1"/>
    </source>
</evidence>
<comment type="caution">
    <text evidence="1">The sequence shown here is derived from an EMBL/GenBank/DDBJ whole genome shotgun (WGS) entry which is preliminary data.</text>
</comment>
<sequence length="103" mass="11666">MPKLVQLDLENDMTIAKVDEVFFHGESQLMREILEECTACQEEESCTPSWHLLAASSFFFCFFSCSMRAGKLAQGGQLRDKPWLVALRLRDEAVAAAVADFCW</sequence>
<reference evidence="1 2" key="1">
    <citation type="journal article" date="2022" name="G3 (Bethesda)">
        <title>Whole-genome sequence and methylome profiling of the almond [Prunus dulcis (Mill.) D.A. Webb] cultivar 'Nonpareil'.</title>
        <authorList>
            <person name="D'Amico-Willman K.M."/>
            <person name="Ouma W.Z."/>
            <person name="Meulia T."/>
            <person name="Sideli G.M."/>
            <person name="Gradziel T.M."/>
            <person name="Fresnedo-Ramirez J."/>
        </authorList>
    </citation>
    <scope>NUCLEOTIDE SEQUENCE [LARGE SCALE GENOMIC DNA]</scope>
    <source>
        <strain evidence="1">Clone GOH B32 T37-40</strain>
    </source>
</reference>
<dbReference type="EMBL" id="JAJFAZ020000006">
    <property type="protein sequence ID" value="KAI5323151.1"/>
    <property type="molecule type" value="Genomic_DNA"/>
</dbReference>
<organism evidence="1 2">
    <name type="scientific">Prunus dulcis</name>
    <name type="common">Almond</name>
    <name type="synonym">Amygdalus dulcis</name>
    <dbReference type="NCBI Taxonomy" id="3755"/>
    <lineage>
        <taxon>Eukaryota</taxon>
        <taxon>Viridiplantae</taxon>
        <taxon>Streptophyta</taxon>
        <taxon>Embryophyta</taxon>
        <taxon>Tracheophyta</taxon>
        <taxon>Spermatophyta</taxon>
        <taxon>Magnoliopsida</taxon>
        <taxon>eudicotyledons</taxon>
        <taxon>Gunneridae</taxon>
        <taxon>Pentapetalae</taxon>
        <taxon>rosids</taxon>
        <taxon>fabids</taxon>
        <taxon>Rosales</taxon>
        <taxon>Rosaceae</taxon>
        <taxon>Amygdaloideae</taxon>
        <taxon>Amygdaleae</taxon>
        <taxon>Prunus</taxon>
    </lineage>
</organism>
<evidence type="ECO:0000313" key="2">
    <source>
        <dbReference type="Proteomes" id="UP001054821"/>
    </source>
</evidence>